<protein>
    <submittedName>
        <fullName evidence="1">Uncharacterized protein</fullName>
    </submittedName>
</protein>
<organism evidence="1 2">
    <name type="scientific">Naegleria lovaniensis</name>
    <name type="common">Amoeba</name>
    <dbReference type="NCBI Taxonomy" id="51637"/>
    <lineage>
        <taxon>Eukaryota</taxon>
        <taxon>Discoba</taxon>
        <taxon>Heterolobosea</taxon>
        <taxon>Tetramitia</taxon>
        <taxon>Eutetramitia</taxon>
        <taxon>Vahlkampfiidae</taxon>
        <taxon>Naegleria</taxon>
    </lineage>
</organism>
<dbReference type="EMBL" id="PYSW02000025">
    <property type="protein sequence ID" value="KAG2381906.1"/>
    <property type="molecule type" value="Genomic_DNA"/>
</dbReference>
<evidence type="ECO:0000313" key="2">
    <source>
        <dbReference type="Proteomes" id="UP000816034"/>
    </source>
</evidence>
<dbReference type="GeneID" id="68098153"/>
<proteinExistence type="predicted"/>
<sequence>MTKLLKSAFVFVVTVYAFSVFTNAELYSGDKKDALDTKDTSTAPIVNTWWANPNAFFVNQFPFGTNIPASFWKTNIWNGNNGVFWNAQLNPFNNALFFQNGLNQAMMFPGLQNGNLLFGAFGNNGFAFPAWNGAILGVNNAFPGVVPPFGAVPAIQAKNAVHFPVTEGYDIEYNFPGGKAKQFFAQSKIESKVF</sequence>
<comment type="caution">
    <text evidence="1">The sequence shown here is derived from an EMBL/GenBank/DDBJ whole genome shotgun (WGS) entry which is preliminary data.</text>
</comment>
<dbReference type="RefSeq" id="XP_044547585.1">
    <property type="nucleotide sequence ID" value="XM_044695476.1"/>
</dbReference>
<name>A0AA88KMW3_NAELO</name>
<dbReference type="Proteomes" id="UP000816034">
    <property type="component" value="Unassembled WGS sequence"/>
</dbReference>
<evidence type="ECO:0000313" key="1">
    <source>
        <dbReference type="EMBL" id="KAG2381906.1"/>
    </source>
</evidence>
<reference evidence="1 2" key="1">
    <citation type="journal article" date="2018" name="BMC Genomics">
        <title>The genome of Naegleria lovaniensis, the basis for a comparative approach to unravel pathogenicity factors of the human pathogenic amoeba N. fowleri.</title>
        <authorList>
            <person name="Liechti N."/>
            <person name="Schurch N."/>
            <person name="Bruggmann R."/>
            <person name="Wittwer M."/>
        </authorList>
    </citation>
    <scope>NUCLEOTIDE SEQUENCE [LARGE SCALE GENOMIC DNA]</scope>
    <source>
        <strain evidence="1 2">ATCC 30569</strain>
    </source>
</reference>
<dbReference type="AlphaFoldDB" id="A0AA88KMW3"/>
<keyword evidence="2" id="KW-1185">Reference proteome</keyword>
<gene>
    <name evidence="1" type="ORF">C9374_005698</name>
</gene>
<accession>A0AA88KMW3</accession>